<proteinExistence type="predicted"/>
<keyword evidence="1" id="KW-1133">Transmembrane helix</keyword>
<dbReference type="RefSeq" id="WP_146961695.1">
    <property type="nucleotide sequence ID" value="NZ_CP042467.1"/>
</dbReference>
<organism evidence="2 3">
    <name type="scientific">Microvenator marinus</name>
    <dbReference type="NCBI Taxonomy" id="2600177"/>
    <lineage>
        <taxon>Bacteria</taxon>
        <taxon>Deltaproteobacteria</taxon>
        <taxon>Bradymonadales</taxon>
        <taxon>Microvenatoraceae</taxon>
        <taxon>Microvenator</taxon>
    </lineage>
</organism>
<dbReference type="AlphaFoldDB" id="A0A5B8XZQ5"/>
<dbReference type="KEGG" id="bbae:FRD01_16860"/>
<keyword evidence="3" id="KW-1185">Reference proteome</keyword>
<sequence length="435" mass="46985">MAVTLDSPRELTLPSGFNPQGALLVADGPTTYLVNNASSGDSTRCMVIRATAEGARAYSYSVNNGATACTAFGTHPEGFLLRVEDPTAMEEIDGHTVFVEFDGTERWRVPDRRLVDAEGAPGGPGEFRGEYFGAIAPLLYSPAIDRVLGSSIGTVTIGQDVRYLGQHHLLNPNTGNITRNGFTLGSSGVGIPVGGVVRSGGDFLIVQDTLGLDGTVFHTWDGRSNVARYEPLAGEWEGKTLRRIAYLPGTTYLMWIEGVPEVTDDIPAFIAATNDDAATLWEANFETTYRFRNGDFVFLGPPLDLQVSPDWAIITYRWENDYYLRLIDENGGTPGIARLTSTTPLEPLGILATSEGVRLVTANQERIIEYSLEFEDVPDWDPNAILEDVGIDDAVDAVLDEAGCGCGAGGSGNLFLAIGFAVFSFVGRSRARRRR</sequence>
<evidence type="ECO:0000256" key="1">
    <source>
        <dbReference type="SAM" id="Phobius"/>
    </source>
</evidence>
<protein>
    <submittedName>
        <fullName evidence="2">Uncharacterized protein</fullName>
    </submittedName>
</protein>
<accession>A0A5B8XZQ5</accession>
<dbReference type="Proteomes" id="UP000321595">
    <property type="component" value="Chromosome"/>
</dbReference>
<keyword evidence="1" id="KW-0812">Transmembrane</keyword>
<reference evidence="2 3" key="1">
    <citation type="submission" date="2019-08" db="EMBL/GenBank/DDBJ databases">
        <authorList>
            <person name="Liang Q."/>
        </authorList>
    </citation>
    <scope>NUCLEOTIDE SEQUENCE [LARGE SCALE GENOMIC DNA]</scope>
    <source>
        <strain evidence="2 3">V1718</strain>
    </source>
</reference>
<dbReference type="EMBL" id="CP042467">
    <property type="protein sequence ID" value="QED28879.1"/>
    <property type="molecule type" value="Genomic_DNA"/>
</dbReference>
<evidence type="ECO:0000313" key="3">
    <source>
        <dbReference type="Proteomes" id="UP000321595"/>
    </source>
</evidence>
<gene>
    <name evidence="2" type="ORF">FRD01_16860</name>
</gene>
<evidence type="ECO:0000313" key="2">
    <source>
        <dbReference type="EMBL" id="QED28879.1"/>
    </source>
</evidence>
<name>A0A5B8XZQ5_9DELT</name>
<feature type="transmembrane region" description="Helical" evidence="1">
    <location>
        <begin position="408"/>
        <end position="426"/>
    </location>
</feature>
<keyword evidence="1" id="KW-0472">Membrane</keyword>